<evidence type="ECO:0000256" key="2">
    <source>
        <dbReference type="SAM" id="MobiDB-lite"/>
    </source>
</evidence>
<dbReference type="PANTHER" id="PTHR34766:SF1">
    <property type="entry name" value="UPF0449 PROTEIN C19ORF25"/>
    <property type="match status" value="1"/>
</dbReference>
<dbReference type="PANTHER" id="PTHR34766">
    <property type="entry name" value="UPF0449 PROTEIN C19ORF25"/>
    <property type="match status" value="1"/>
</dbReference>
<feature type="compositionally biased region" description="Gly residues" evidence="2">
    <location>
        <begin position="26"/>
        <end position="39"/>
    </location>
</feature>
<protein>
    <submittedName>
        <fullName evidence="4">UPF0449 protein C19orf25 homolog isoform X3</fullName>
    </submittedName>
</protein>
<feature type="region of interest" description="Disordered" evidence="2">
    <location>
        <begin position="82"/>
        <end position="118"/>
    </location>
</feature>
<feature type="compositionally biased region" description="Polar residues" evidence="2">
    <location>
        <begin position="88"/>
        <end position="98"/>
    </location>
</feature>
<accession>A0A8M1FQP8</accession>
<dbReference type="Pfam" id="PF15136">
    <property type="entry name" value="UPF0449"/>
    <property type="match status" value="1"/>
</dbReference>
<feature type="region of interest" description="Disordered" evidence="2">
    <location>
        <begin position="1"/>
        <end position="57"/>
    </location>
</feature>
<keyword evidence="3" id="KW-1185">Reference proteome</keyword>
<evidence type="ECO:0000313" key="3">
    <source>
        <dbReference type="Proteomes" id="UP000261680"/>
    </source>
</evidence>
<evidence type="ECO:0000256" key="1">
    <source>
        <dbReference type="ARBA" id="ARBA00006137"/>
    </source>
</evidence>
<dbReference type="CTD" id="103181931"/>
<dbReference type="GeneID" id="103681638"/>
<dbReference type="Proteomes" id="UP000261680">
    <property type="component" value="Unplaced"/>
</dbReference>
<dbReference type="InterPro" id="IPR028227">
    <property type="entry name" value="UPF0449"/>
</dbReference>
<sequence length="118" mass="12095">MEPGAKTPGPMLSVVGRARSEASPKGRGGAGFPGNGAPAGMGSKAKKRVVLPTRPAPPTVEQILEDVRGAPPDDPVFTALALEGAVSRPQTPQASPGGQRTRRCSRSSSTSRAEPTWP</sequence>
<gene>
    <name evidence="4" type="primary">CUNH19orf25</name>
</gene>
<dbReference type="AlphaFoldDB" id="A0A8M1FQP8"/>
<proteinExistence type="inferred from homology"/>
<organism evidence="3 4">
    <name type="scientific">Ursus maritimus</name>
    <name type="common">Polar bear</name>
    <name type="synonym">Thalarctos maritimus</name>
    <dbReference type="NCBI Taxonomy" id="29073"/>
    <lineage>
        <taxon>Eukaryota</taxon>
        <taxon>Metazoa</taxon>
        <taxon>Chordata</taxon>
        <taxon>Craniata</taxon>
        <taxon>Vertebrata</taxon>
        <taxon>Euteleostomi</taxon>
        <taxon>Mammalia</taxon>
        <taxon>Eutheria</taxon>
        <taxon>Laurasiatheria</taxon>
        <taxon>Carnivora</taxon>
        <taxon>Caniformia</taxon>
        <taxon>Ursidae</taxon>
        <taxon>Ursus</taxon>
    </lineage>
</organism>
<reference evidence="4" key="1">
    <citation type="submission" date="2025-08" db="UniProtKB">
        <authorList>
            <consortium name="RefSeq"/>
        </authorList>
    </citation>
    <scope>IDENTIFICATION</scope>
    <source>
        <tissue evidence="4">Whole blood</tissue>
    </source>
</reference>
<comment type="similarity">
    <text evidence="1">Belongs to the UPF0449 family.</text>
</comment>
<evidence type="ECO:0000313" key="4">
    <source>
        <dbReference type="RefSeq" id="XP_040485698.1"/>
    </source>
</evidence>
<name>A0A8M1FQP8_URSMA</name>
<dbReference type="RefSeq" id="XP_040485698.1">
    <property type="nucleotide sequence ID" value="XM_040629764.1"/>
</dbReference>